<evidence type="ECO:0000256" key="1">
    <source>
        <dbReference type="SAM" id="Phobius"/>
    </source>
</evidence>
<dbReference type="Proteomes" id="UP000094469">
    <property type="component" value="Unassembled WGS sequence"/>
</dbReference>
<gene>
    <name evidence="2" type="ORF">BCR24_03130</name>
</gene>
<keyword evidence="3" id="KW-1185">Reference proteome</keyword>
<comment type="caution">
    <text evidence="2">The sequence shown here is derived from an EMBL/GenBank/DDBJ whole genome shotgun (WGS) entry which is preliminary data.</text>
</comment>
<feature type="transmembrane region" description="Helical" evidence="1">
    <location>
        <begin position="12"/>
        <end position="31"/>
    </location>
</feature>
<dbReference type="EMBL" id="MIKC01000023">
    <property type="protein sequence ID" value="OEG22139.1"/>
    <property type="molecule type" value="Genomic_DNA"/>
</dbReference>
<evidence type="ECO:0000313" key="2">
    <source>
        <dbReference type="EMBL" id="OEG22139.1"/>
    </source>
</evidence>
<keyword evidence="1" id="KW-0812">Transmembrane</keyword>
<accession>A0A1E5HB10</accession>
<proteinExistence type="predicted"/>
<name>A0A1E5HB10_9ENTE</name>
<keyword evidence="1" id="KW-1133">Transmembrane helix</keyword>
<dbReference type="AlphaFoldDB" id="A0A1E5HB10"/>
<keyword evidence="1" id="KW-0472">Membrane</keyword>
<reference evidence="3" key="1">
    <citation type="submission" date="2016-09" db="EMBL/GenBank/DDBJ databases">
        <authorList>
            <person name="Gulvik C.A."/>
        </authorList>
    </citation>
    <scope>NUCLEOTIDE SEQUENCE [LARGE SCALE GENOMIC DNA]</scope>
    <source>
        <strain evidence="3">LMG 26676</strain>
    </source>
</reference>
<evidence type="ECO:0000313" key="3">
    <source>
        <dbReference type="Proteomes" id="UP000094469"/>
    </source>
</evidence>
<protein>
    <submittedName>
        <fullName evidence="2">Uncharacterized protein</fullName>
    </submittedName>
</protein>
<sequence>MYLYRKRLYKYVFIVFAMLVVLFSFLVFINYTKIFAGLGYKTLNPKQEITVEVKPKVEQVDYNSTLRIINKDGLKLKFSTGSDGELWHDLSTDTFYNTVTKLKTTRVIVDNEMIKKNSPVDKTDGVSFDDNNFIMEFKGEKTFDVTNNKNYTIKIENVSKHSGKIEIFVENT</sequence>
<organism evidence="2 3">
    <name type="scientific">Enterococcus ureilyticus</name>
    <dbReference type="NCBI Taxonomy" id="1131292"/>
    <lineage>
        <taxon>Bacteria</taxon>
        <taxon>Bacillati</taxon>
        <taxon>Bacillota</taxon>
        <taxon>Bacilli</taxon>
        <taxon>Lactobacillales</taxon>
        <taxon>Enterococcaceae</taxon>
        <taxon>Enterococcus</taxon>
    </lineage>
</organism>